<evidence type="ECO:0000256" key="1">
    <source>
        <dbReference type="ARBA" id="ARBA00001966"/>
    </source>
</evidence>
<dbReference type="InterPro" id="IPR007197">
    <property type="entry name" value="rSAM"/>
</dbReference>
<dbReference type="PANTHER" id="PTHR30352:SF2">
    <property type="entry name" value="ANAEROBIC RIBONUCLEOSIDE-TRIPHOSPHATE REDUCTASE-ACTIVATING PROTEIN"/>
    <property type="match status" value="1"/>
</dbReference>
<dbReference type="EMBL" id="PYNF01000002">
    <property type="protein sequence ID" value="PSV00971.1"/>
    <property type="molecule type" value="Genomic_DNA"/>
</dbReference>
<dbReference type="GO" id="GO:0046872">
    <property type="term" value="F:metal ion binding"/>
    <property type="evidence" value="ECO:0007669"/>
    <property type="project" value="UniProtKB-KW"/>
</dbReference>
<protein>
    <recommendedName>
        <fullName evidence="4 12">Anaerobic ribonucleoside-triphosphate reductase-activating protein</fullName>
        <ecNumber evidence="12">1.97.1.-</ecNumber>
    </recommendedName>
</protein>
<evidence type="ECO:0000256" key="9">
    <source>
        <dbReference type="ARBA" id="ARBA00023004"/>
    </source>
</evidence>
<evidence type="ECO:0000256" key="6">
    <source>
        <dbReference type="ARBA" id="ARBA00022691"/>
    </source>
</evidence>
<dbReference type="InterPro" id="IPR058240">
    <property type="entry name" value="rSAM_sf"/>
</dbReference>
<evidence type="ECO:0000256" key="12">
    <source>
        <dbReference type="PIRNR" id="PIRNR000368"/>
    </source>
</evidence>
<evidence type="ECO:0000256" key="3">
    <source>
        <dbReference type="ARBA" id="ARBA00009777"/>
    </source>
</evidence>
<accession>A0A2T3KMF5</accession>
<comment type="caution">
    <text evidence="13">The sequence shown here is derived from an EMBL/GenBank/DDBJ whole genome shotgun (WGS) entry which is preliminary data.</text>
</comment>
<dbReference type="SFLD" id="SFLDF00299">
    <property type="entry name" value="anaerobic_ribonucleoside-triph"/>
    <property type="match status" value="1"/>
</dbReference>
<evidence type="ECO:0000256" key="4">
    <source>
        <dbReference type="ARBA" id="ARBA00014281"/>
    </source>
</evidence>
<reference evidence="13 14" key="1">
    <citation type="submission" date="2018-01" db="EMBL/GenBank/DDBJ databases">
        <title>Whole genome sequencing of Histamine producing bacteria.</title>
        <authorList>
            <person name="Butler K."/>
        </authorList>
    </citation>
    <scope>NUCLEOTIDE SEQUENCE [LARGE SCALE GENOMIC DNA]</scope>
    <source>
        <strain evidence="13 14">FS-7.2</strain>
    </source>
</reference>
<keyword evidence="10" id="KW-0411">Iron-sulfur</keyword>
<dbReference type="Pfam" id="PF13353">
    <property type="entry name" value="Fer4_12"/>
    <property type="match status" value="1"/>
</dbReference>
<gene>
    <name evidence="13" type="primary">nrdG</name>
    <name evidence="13" type="ORF">C9J27_02800</name>
</gene>
<dbReference type="RefSeq" id="WP_107288699.1">
    <property type="nucleotide sequence ID" value="NZ_PYNF01000002.1"/>
</dbReference>
<name>A0A2T3KMF5_9GAMM</name>
<evidence type="ECO:0000256" key="7">
    <source>
        <dbReference type="ARBA" id="ARBA00022723"/>
    </source>
</evidence>
<organism evidence="13 14">
    <name type="scientific">Photobacterium kishitanii</name>
    <dbReference type="NCBI Taxonomy" id="318456"/>
    <lineage>
        <taxon>Bacteria</taxon>
        <taxon>Pseudomonadati</taxon>
        <taxon>Pseudomonadota</taxon>
        <taxon>Gammaproteobacteria</taxon>
        <taxon>Vibrionales</taxon>
        <taxon>Vibrionaceae</taxon>
        <taxon>Photobacterium</taxon>
    </lineage>
</organism>
<dbReference type="InterPro" id="IPR012837">
    <property type="entry name" value="NrdG"/>
</dbReference>
<dbReference type="InterPro" id="IPR034457">
    <property type="entry name" value="Organic_radical-activating"/>
</dbReference>
<dbReference type="SFLD" id="SFLDG01066">
    <property type="entry name" value="organic_radical-activating_enz"/>
    <property type="match status" value="1"/>
</dbReference>
<comment type="function">
    <text evidence="2 12">Activation of anaerobic ribonucleoside-triphosphate reductase under anaerobic conditions by generation of an organic free radical, using S-adenosylmethionine and reduced flavodoxin as cosubstrates to produce 5'-deoxy-adenosine.</text>
</comment>
<evidence type="ECO:0000313" key="14">
    <source>
        <dbReference type="Proteomes" id="UP000241426"/>
    </source>
</evidence>
<keyword evidence="8 12" id="KW-0560">Oxidoreductase</keyword>
<evidence type="ECO:0000256" key="5">
    <source>
        <dbReference type="ARBA" id="ARBA00022485"/>
    </source>
</evidence>
<dbReference type="EC" id="1.97.1.-" evidence="12"/>
<keyword evidence="9" id="KW-0408">Iron</keyword>
<dbReference type="SFLD" id="SFLDG01063">
    <property type="entry name" value="activating_enzymes__group_1"/>
    <property type="match status" value="1"/>
</dbReference>
<dbReference type="Proteomes" id="UP000241426">
    <property type="component" value="Unassembled WGS sequence"/>
</dbReference>
<dbReference type="SUPFAM" id="SSF102114">
    <property type="entry name" value="Radical SAM enzymes"/>
    <property type="match status" value="1"/>
</dbReference>
<dbReference type="GO" id="GO:0004748">
    <property type="term" value="F:ribonucleoside-diphosphate reductase activity, thioredoxin disulfide as acceptor"/>
    <property type="evidence" value="ECO:0007669"/>
    <property type="project" value="TreeGrafter"/>
</dbReference>
<comment type="similarity">
    <text evidence="3 12">Belongs to the organic radical-activating enzymes family.</text>
</comment>
<dbReference type="PANTHER" id="PTHR30352">
    <property type="entry name" value="PYRUVATE FORMATE-LYASE-ACTIVATING ENZYME"/>
    <property type="match status" value="1"/>
</dbReference>
<dbReference type="InterPro" id="IPR001989">
    <property type="entry name" value="Radical_activat_CS"/>
</dbReference>
<dbReference type="GO" id="GO:0051539">
    <property type="term" value="F:4 iron, 4 sulfur cluster binding"/>
    <property type="evidence" value="ECO:0007669"/>
    <property type="project" value="UniProtKB-KW"/>
</dbReference>
<sequence length="158" mass="18453">MNYSNINWIDDKNGDGCRLTLFVSGCPHKCEGCFNIKTWSYLSGDEYTIEIEDSIFAYFEKNKAYLKGLSILGGEPLAPRNVERVTMLLKRFKETYTDKDVWVWSGYTLEELTLPNQLESLKYIDTLVDGRYEESLRNTELYFRGSSNQRILTKNVHY</sequence>
<dbReference type="InterPro" id="IPR013785">
    <property type="entry name" value="Aldolase_TIM"/>
</dbReference>
<keyword evidence="6" id="KW-0949">S-adenosyl-L-methionine</keyword>
<evidence type="ECO:0000256" key="8">
    <source>
        <dbReference type="ARBA" id="ARBA00023002"/>
    </source>
</evidence>
<dbReference type="SFLD" id="SFLDS00029">
    <property type="entry name" value="Radical_SAM"/>
    <property type="match status" value="1"/>
</dbReference>
<dbReference type="PIRSF" id="PIRSF000368">
    <property type="entry name" value="NrdG"/>
    <property type="match status" value="1"/>
</dbReference>
<evidence type="ECO:0000313" key="13">
    <source>
        <dbReference type="EMBL" id="PSV00971.1"/>
    </source>
</evidence>
<comment type="catalytic activity">
    <reaction evidence="11">
        <text>glycyl-[protein] + reduced [flavodoxin] + S-adenosyl-L-methionine = glycin-2-yl radical-[protein] + semiquinone [flavodoxin] + 5'-deoxyadenosine + L-methionine + H(+)</text>
        <dbReference type="Rhea" id="RHEA:61976"/>
        <dbReference type="Rhea" id="RHEA-COMP:10622"/>
        <dbReference type="Rhea" id="RHEA-COMP:14480"/>
        <dbReference type="Rhea" id="RHEA-COMP:15993"/>
        <dbReference type="Rhea" id="RHEA-COMP:15994"/>
        <dbReference type="ChEBI" id="CHEBI:15378"/>
        <dbReference type="ChEBI" id="CHEBI:17319"/>
        <dbReference type="ChEBI" id="CHEBI:29947"/>
        <dbReference type="ChEBI" id="CHEBI:32722"/>
        <dbReference type="ChEBI" id="CHEBI:57618"/>
        <dbReference type="ChEBI" id="CHEBI:57844"/>
        <dbReference type="ChEBI" id="CHEBI:59789"/>
        <dbReference type="ChEBI" id="CHEBI:140311"/>
    </reaction>
</comment>
<keyword evidence="7" id="KW-0479">Metal-binding</keyword>
<dbReference type="Gene3D" id="3.20.20.70">
    <property type="entry name" value="Aldolase class I"/>
    <property type="match status" value="1"/>
</dbReference>
<proteinExistence type="inferred from homology"/>
<dbReference type="PROSITE" id="PS01087">
    <property type="entry name" value="RADICAL_ACTIVATING"/>
    <property type="match status" value="1"/>
</dbReference>
<dbReference type="GO" id="GO:0043365">
    <property type="term" value="F:[formate-C-acetyltransferase]-activating enzyme activity"/>
    <property type="evidence" value="ECO:0007669"/>
    <property type="project" value="InterPro"/>
</dbReference>
<comment type="cofactor">
    <cofactor evidence="1">
        <name>[4Fe-4S] cluster</name>
        <dbReference type="ChEBI" id="CHEBI:49883"/>
    </cofactor>
</comment>
<evidence type="ECO:0000256" key="10">
    <source>
        <dbReference type="ARBA" id="ARBA00023014"/>
    </source>
</evidence>
<dbReference type="AlphaFoldDB" id="A0A2T3KMF5"/>
<evidence type="ECO:0000256" key="11">
    <source>
        <dbReference type="ARBA" id="ARBA00047365"/>
    </source>
</evidence>
<evidence type="ECO:0000256" key="2">
    <source>
        <dbReference type="ARBA" id="ARBA00003852"/>
    </source>
</evidence>
<dbReference type="NCBIfam" id="TIGR02491">
    <property type="entry name" value="NrdG"/>
    <property type="match status" value="1"/>
</dbReference>
<keyword evidence="5" id="KW-0004">4Fe-4S</keyword>